<dbReference type="Pfam" id="PF01327">
    <property type="entry name" value="Pep_deformylase"/>
    <property type="match status" value="1"/>
</dbReference>
<dbReference type="PANTHER" id="PTHR10458:SF20">
    <property type="entry name" value="PEPTIDE DEFORMYLASE 1"/>
    <property type="match status" value="1"/>
</dbReference>
<dbReference type="PANTHER" id="PTHR10458">
    <property type="entry name" value="PEPTIDE DEFORMYLASE"/>
    <property type="match status" value="1"/>
</dbReference>
<dbReference type="NCBIfam" id="NF001159">
    <property type="entry name" value="PRK00150.1-3"/>
    <property type="match status" value="1"/>
</dbReference>
<evidence type="ECO:0000313" key="7">
    <source>
        <dbReference type="EMBL" id="MDR7149365.1"/>
    </source>
</evidence>
<dbReference type="EC" id="3.5.1.88" evidence="6"/>
<dbReference type="InterPro" id="IPR023635">
    <property type="entry name" value="Peptide_deformylase"/>
</dbReference>
<protein>
    <recommendedName>
        <fullName evidence="6">Peptide deformylase</fullName>
        <shortName evidence="6">PDF</shortName>
        <ecNumber evidence="6">3.5.1.88</ecNumber>
    </recommendedName>
    <alternativeName>
        <fullName evidence="6">Polypeptide deformylase</fullName>
    </alternativeName>
</protein>
<dbReference type="CDD" id="cd00487">
    <property type="entry name" value="Pep_deformylase"/>
    <property type="match status" value="1"/>
</dbReference>
<dbReference type="HAMAP" id="MF_00163">
    <property type="entry name" value="Pep_deformylase"/>
    <property type="match status" value="1"/>
</dbReference>
<dbReference type="SUPFAM" id="SSF56420">
    <property type="entry name" value="Peptide deformylase"/>
    <property type="match status" value="1"/>
</dbReference>
<feature type="binding site" evidence="6">
    <location>
        <position position="143"/>
    </location>
    <ligand>
        <name>Fe cation</name>
        <dbReference type="ChEBI" id="CHEBI:24875"/>
    </ligand>
</feature>
<proteinExistence type="inferred from homology"/>
<sequence length="178" mass="19876">MTVHTILKMGDARLLRLAQPVREFSTPALHQLIVDLEETMAAAEGAGLAAPQIGVDLQVVVFGRESVNPRYPDAPLVPRTVLINPVITPLGDEEEDGWEGCLSVPGMRGVVPRWQRIRYQGFDAQGQAIDRTVDGFHARVVQHECDHLWGKLYPMRMRDFSRFGFTEVLFPGLAVEDD</sequence>
<evidence type="ECO:0000256" key="6">
    <source>
        <dbReference type="HAMAP-Rule" id="MF_00163"/>
    </source>
</evidence>
<keyword evidence="4 6" id="KW-0648">Protein biosynthesis</keyword>
<dbReference type="InterPro" id="IPR036821">
    <property type="entry name" value="Peptide_deformylase_sf"/>
</dbReference>
<dbReference type="Proteomes" id="UP001265700">
    <property type="component" value="Unassembled WGS sequence"/>
</dbReference>
<dbReference type="PRINTS" id="PR01576">
    <property type="entry name" value="PDEFORMYLASE"/>
</dbReference>
<dbReference type="EMBL" id="JAVDWU010000002">
    <property type="protein sequence ID" value="MDR7149365.1"/>
    <property type="molecule type" value="Genomic_DNA"/>
</dbReference>
<evidence type="ECO:0000256" key="2">
    <source>
        <dbReference type="ARBA" id="ARBA00022723"/>
    </source>
</evidence>
<evidence type="ECO:0000256" key="5">
    <source>
        <dbReference type="ARBA" id="ARBA00023004"/>
    </source>
</evidence>
<feature type="active site" evidence="6">
    <location>
        <position position="144"/>
    </location>
</feature>
<comment type="function">
    <text evidence="6">Removes the formyl group from the N-terminal Met of newly synthesized proteins. Requires at least a dipeptide for an efficient rate of reaction. N-terminal L-methionine is a prerequisite for activity but the enzyme has broad specificity at other positions.</text>
</comment>
<gene>
    <name evidence="6" type="primary">def</name>
    <name evidence="7" type="ORF">J2W49_001314</name>
</gene>
<comment type="caution">
    <text evidence="7">The sequence shown here is derived from an EMBL/GenBank/DDBJ whole genome shotgun (WGS) entry which is preliminary data.</text>
</comment>
<keyword evidence="2 6" id="KW-0479">Metal-binding</keyword>
<dbReference type="NCBIfam" id="TIGR00079">
    <property type="entry name" value="pept_deformyl"/>
    <property type="match status" value="1"/>
</dbReference>
<accession>A0ABU1WJA4</accession>
<name>A0ABU1WJA4_9BURK</name>
<feature type="binding site" evidence="6">
    <location>
        <position position="147"/>
    </location>
    <ligand>
        <name>Fe cation</name>
        <dbReference type="ChEBI" id="CHEBI:24875"/>
    </ligand>
</feature>
<dbReference type="RefSeq" id="WP_310313204.1">
    <property type="nucleotide sequence ID" value="NZ_JAVDWU010000002.1"/>
</dbReference>
<evidence type="ECO:0000256" key="1">
    <source>
        <dbReference type="ARBA" id="ARBA00010759"/>
    </source>
</evidence>
<keyword evidence="5 6" id="KW-0408">Iron</keyword>
<keyword evidence="8" id="KW-1185">Reference proteome</keyword>
<organism evidence="7 8">
    <name type="scientific">Hydrogenophaga palleronii</name>
    <dbReference type="NCBI Taxonomy" id="65655"/>
    <lineage>
        <taxon>Bacteria</taxon>
        <taxon>Pseudomonadati</taxon>
        <taxon>Pseudomonadota</taxon>
        <taxon>Betaproteobacteria</taxon>
        <taxon>Burkholderiales</taxon>
        <taxon>Comamonadaceae</taxon>
        <taxon>Hydrogenophaga</taxon>
    </lineage>
</organism>
<dbReference type="GO" id="GO:0042586">
    <property type="term" value="F:peptide deformylase activity"/>
    <property type="evidence" value="ECO:0007669"/>
    <property type="project" value="UniProtKB-EC"/>
</dbReference>
<evidence type="ECO:0000313" key="8">
    <source>
        <dbReference type="Proteomes" id="UP001265700"/>
    </source>
</evidence>
<comment type="catalytic activity">
    <reaction evidence="6">
        <text>N-terminal N-formyl-L-methionyl-[peptide] + H2O = N-terminal L-methionyl-[peptide] + formate</text>
        <dbReference type="Rhea" id="RHEA:24420"/>
        <dbReference type="Rhea" id="RHEA-COMP:10639"/>
        <dbReference type="Rhea" id="RHEA-COMP:10640"/>
        <dbReference type="ChEBI" id="CHEBI:15377"/>
        <dbReference type="ChEBI" id="CHEBI:15740"/>
        <dbReference type="ChEBI" id="CHEBI:49298"/>
        <dbReference type="ChEBI" id="CHEBI:64731"/>
        <dbReference type="EC" id="3.5.1.88"/>
    </reaction>
</comment>
<feature type="binding site" evidence="6">
    <location>
        <position position="101"/>
    </location>
    <ligand>
        <name>Fe cation</name>
        <dbReference type="ChEBI" id="CHEBI:24875"/>
    </ligand>
</feature>
<dbReference type="PIRSF" id="PIRSF004749">
    <property type="entry name" value="Pep_def"/>
    <property type="match status" value="1"/>
</dbReference>
<evidence type="ECO:0000256" key="4">
    <source>
        <dbReference type="ARBA" id="ARBA00022917"/>
    </source>
</evidence>
<comment type="similarity">
    <text evidence="1 6">Belongs to the polypeptide deformylase family.</text>
</comment>
<comment type="cofactor">
    <cofactor evidence="6">
        <name>Fe(2+)</name>
        <dbReference type="ChEBI" id="CHEBI:29033"/>
    </cofactor>
    <text evidence="6">Binds 1 Fe(2+) ion.</text>
</comment>
<evidence type="ECO:0000256" key="3">
    <source>
        <dbReference type="ARBA" id="ARBA00022801"/>
    </source>
</evidence>
<reference evidence="7 8" key="1">
    <citation type="submission" date="2023-07" db="EMBL/GenBank/DDBJ databases">
        <title>Sorghum-associated microbial communities from plants grown in Nebraska, USA.</title>
        <authorList>
            <person name="Schachtman D."/>
        </authorList>
    </citation>
    <scope>NUCLEOTIDE SEQUENCE [LARGE SCALE GENOMIC DNA]</scope>
    <source>
        <strain evidence="7 8">4249</strain>
    </source>
</reference>
<dbReference type="Gene3D" id="3.90.45.10">
    <property type="entry name" value="Peptide deformylase"/>
    <property type="match status" value="1"/>
</dbReference>
<keyword evidence="3 6" id="KW-0378">Hydrolase</keyword>